<evidence type="ECO:0000313" key="3">
    <source>
        <dbReference type="Proteomes" id="UP000254777"/>
    </source>
</evidence>
<gene>
    <name evidence="1" type="ORF">NCTC11088_00752</name>
    <name evidence="2" type="ORF">NCTC11088_02214</name>
</gene>
<accession>A0A379DB07</accession>
<protein>
    <submittedName>
        <fullName evidence="1">Uncharacterized protein</fullName>
    </submittedName>
</protein>
<reference evidence="1 3" key="1">
    <citation type="submission" date="2018-06" db="EMBL/GenBank/DDBJ databases">
        <authorList>
            <consortium name="Pathogen Informatics"/>
            <person name="Doyle S."/>
        </authorList>
    </citation>
    <scope>NUCLEOTIDE SEQUENCE [LARGE SCALE GENOMIC DNA]</scope>
    <source>
        <strain evidence="1 3">NCTC11088</strain>
    </source>
</reference>
<sequence length="70" mass="8292">MKAEKLYYKEIIGYIFYEAPREENNFTALLDTIDFLEVREDEYQRTGKELMIQGEIIVMDGANTFFNLEA</sequence>
<evidence type="ECO:0000313" key="1">
    <source>
        <dbReference type="EMBL" id="SUB74990.1"/>
    </source>
</evidence>
<dbReference type="EMBL" id="UGTH01000001">
    <property type="protein sequence ID" value="SUB74990.1"/>
    <property type="molecule type" value="Genomic_DNA"/>
</dbReference>
<evidence type="ECO:0000313" key="2">
    <source>
        <dbReference type="EMBL" id="SUB94776.1"/>
    </source>
</evidence>
<proteinExistence type="predicted"/>
<dbReference type="AlphaFoldDB" id="A0A379DB07"/>
<dbReference type="Proteomes" id="UP000254777">
    <property type="component" value="Unassembled WGS sequence"/>
</dbReference>
<name>A0A379DB07_9FIRM</name>
<dbReference type="EMBL" id="UGTH01000002">
    <property type="protein sequence ID" value="SUB94776.1"/>
    <property type="molecule type" value="Genomic_DNA"/>
</dbReference>
<organism evidence="1 3">
    <name type="scientific">Peptoniphilus indolicus</name>
    <dbReference type="NCBI Taxonomy" id="33030"/>
    <lineage>
        <taxon>Bacteria</taxon>
        <taxon>Bacillati</taxon>
        <taxon>Bacillota</taxon>
        <taxon>Tissierellia</taxon>
        <taxon>Tissierellales</taxon>
        <taxon>Peptoniphilaceae</taxon>
        <taxon>Peptoniphilus</taxon>
    </lineage>
</organism>